<dbReference type="EMBL" id="PSYR01000001">
    <property type="protein sequence ID" value="RCN58774.1"/>
    <property type="molecule type" value="Genomic_DNA"/>
</dbReference>
<dbReference type="Proteomes" id="UP000253250">
    <property type="component" value="Unassembled WGS sequence"/>
</dbReference>
<feature type="domain" description="Cupin type-2" evidence="2">
    <location>
        <begin position="49"/>
        <end position="120"/>
    </location>
</feature>
<sequence length="155" mass="16924">MTSVPAAAATIPPPNKKTVYPHPFASRVAGRTKRRLGDHFGLTNFGVNLTELAPGAVSALLHHHSKQDEFVYILEGTPTLVLDKAEYALEPGDCVGFKAGDGVAHQLVNRSHEPVIYLEVGDRTEGDETSYPYDDLKAVFLNGGWQLTHKDGRPY</sequence>
<accession>A0A368HHD4</accession>
<dbReference type="RefSeq" id="WP_114282289.1">
    <property type="nucleotide sequence ID" value="NZ_PSYR01000001.1"/>
</dbReference>
<dbReference type="OrthoDB" id="116921at2"/>
<dbReference type="Pfam" id="PF07883">
    <property type="entry name" value="Cupin_2"/>
    <property type="match status" value="1"/>
</dbReference>
<evidence type="ECO:0000313" key="3">
    <source>
        <dbReference type="EMBL" id="RCN58774.1"/>
    </source>
</evidence>
<keyword evidence="1" id="KW-0479">Metal-binding</keyword>
<dbReference type="InterPro" id="IPR051610">
    <property type="entry name" value="GPI/OXD"/>
</dbReference>
<evidence type="ECO:0000256" key="1">
    <source>
        <dbReference type="ARBA" id="ARBA00022723"/>
    </source>
</evidence>
<gene>
    <name evidence="3" type="ORF">C4900_03155</name>
</gene>
<dbReference type="GO" id="GO:0046872">
    <property type="term" value="F:metal ion binding"/>
    <property type="evidence" value="ECO:0007669"/>
    <property type="project" value="UniProtKB-KW"/>
</dbReference>
<dbReference type="InterPro" id="IPR011051">
    <property type="entry name" value="RmlC_Cupin_sf"/>
</dbReference>
<dbReference type="AlphaFoldDB" id="A0A368HHD4"/>
<dbReference type="SUPFAM" id="SSF51182">
    <property type="entry name" value="RmlC-like cupins"/>
    <property type="match status" value="1"/>
</dbReference>
<dbReference type="InterPro" id="IPR013096">
    <property type="entry name" value="Cupin_2"/>
</dbReference>
<dbReference type="CDD" id="cd02224">
    <property type="entry name" value="cupin_SPO2919-like"/>
    <property type="match status" value="1"/>
</dbReference>
<protein>
    <submittedName>
        <fullName evidence="3">Cupin</fullName>
    </submittedName>
</protein>
<dbReference type="PANTHER" id="PTHR35848">
    <property type="entry name" value="OXALATE-BINDING PROTEIN"/>
    <property type="match status" value="1"/>
</dbReference>
<reference evidence="3 4" key="1">
    <citation type="submission" date="2018-02" db="EMBL/GenBank/DDBJ databases">
        <title>Insights into the biology of acidophilic members of the Acidiferrobacteraceae family derived from comparative genomic analyses.</title>
        <authorList>
            <person name="Issotta F."/>
            <person name="Thyssen C."/>
            <person name="Mena C."/>
            <person name="Moya A."/>
            <person name="Bellenberg S."/>
            <person name="Sproer C."/>
            <person name="Covarrubias P.C."/>
            <person name="Sand W."/>
            <person name="Quatrini R."/>
            <person name="Vera M."/>
        </authorList>
    </citation>
    <scope>NUCLEOTIDE SEQUENCE [LARGE SCALE GENOMIC DNA]</scope>
    <source>
        <strain evidence="4">m-1</strain>
    </source>
</reference>
<organism evidence="3 4">
    <name type="scientific">Acidiferrobacter thiooxydans</name>
    <dbReference type="NCBI Taxonomy" id="163359"/>
    <lineage>
        <taxon>Bacteria</taxon>
        <taxon>Pseudomonadati</taxon>
        <taxon>Pseudomonadota</taxon>
        <taxon>Gammaproteobacteria</taxon>
        <taxon>Acidiferrobacterales</taxon>
        <taxon>Acidiferrobacteraceae</taxon>
        <taxon>Acidiferrobacter</taxon>
    </lineage>
</organism>
<dbReference type="InterPro" id="IPR014710">
    <property type="entry name" value="RmlC-like_jellyroll"/>
</dbReference>
<dbReference type="Gene3D" id="2.60.120.10">
    <property type="entry name" value="Jelly Rolls"/>
    <property type="match status" value="1"/>
</dbReference>
<dbReference type="PANTHER" id="PTHR35848:SF9">
    <property type="entry name" value="SLL1358 PROTEIN"/>
    <property type="match status" value="1"/>
</dbReference>
<comment type="caution">
    <text evidence="3">The sequence shown here is derived from an EMBL/GenBank/DDBJ whole genome shotgun (WGS) entry which is preliminary data.</text>
</comment>
<evidence type="ECO:0000313" key="4">
    <source>
        <dbReference type="Proteomes" id="UP000253250"/>
    </source>
</evidence>
<evidence type="ECO:0000259" key="2">
    <source>
        <dbReference type="Pfam" id="PF07883"/>
    </source>
</evidence>
<keyword evidence="4" id="KW-1185">Reference proteome</keyword>
<name>A0A368HHD4_9GAMM</name>
<proteinExistence type="predicted"/>